<evidence type="ECO:0000313" key="3">
    <source>
        <dbReference type="Proteomes" id="UP000248783"/>
    </source>
</evidence>
<dbReference type="PANTHER" id="PTHR36844:SF1">
    <property type="entry name" value="PROTEASE PRSW"/>
    <property type="match status" value="1"/>
</dbReference>
<comment type="caution">
    <text evidence="2">The sequence shown here is derived from an EMBL/GenBank/DDBJ whole genome shotgun (WGS) entry which is preliminary data.</text>
</comment>
<evidence type="ECO:0000256" key="1">
    <source>
        <dbReference type="SAM" id="Phobius"/>
    </source>
</evidence>
<proteinExistence type="predicted"/>
<reference evidence="2 3" key="1">
    <citation type="submission" date="2018-06" db="EMBL/GenBank/DDBJ databases">
        <title>Whole genome sequencing of a novel hydrocarbon degrading bacterial strain, PW21 isolated from oil contaminated produced water sample.</title>
        <authorList>
            <person name="Nagkirti P."/>
            <person name="Shaikh A."/>
            <person name="Gowdaman V."/>
            <person name="Engineer A.E."/>
            <person name="Dagar S."/>
            <person name="Dhakephalkar P.K."/>
        </authorList>
    </citation>
    <scope>NUCLEOTIDE SEQUENCE [LARGE SCALE GENOMIC DNA]</scope>
    <source>
        <strain evidence="2 3">PW21</strain>
    </source>
</reference>
<keyword evidence="2" id="KW-0378">Hydrolase</keyword>
<organism evidence="2 3">
    <name type="scientific">Xylanimonas oleitrophica</name>
    <dbReference type="NCBI Taxonomy" id="2607479"/>
    <lineage>
        <taxon>Bacteria</taxon>
        <taxon>Bacillati</taxon>
        <taxon>Actinomycetota</taxon>
        <taxon>Actinomycetes</taxon>
        <taxon>Micrococcales</taxon>
        <taxon>Promicromonosporaceae</taxon>
        <taxon>Xylanimonas</taxon>
    </lineage>
</organism>
<protein>
    <submittedName>
        <fullName evidence="2">PrsW family intramembrane metalloprotease</fullName>
    </submittedName>
</protein>
<feature type="transmembrane region" description="Helical" evidence="1">
    <location>
        <begin position="154"/>
        <end position="175"/>
    </location>
</feature>
<dbReference type="AlphaFoldDB" id="A0A2W5YD33"/>
<dbReference type="Proteomes" id="UP000248783">
    <property type="component" value="Unassembled WGS sequence"/>
</dbReference>
<gene>
    <name evidence="2" type="ORF">DNL40_13295</name>
</gene>
<dbReference type="EMBL" id="QKWH01000012">
    <property type="protein sequence ID" value="PZR52171.1"/>
    <property type="molecule type" value="Genomic_DNA"/>
</dbReference>
<dbReference type="Pfam" id="PF13367">
    <property type="entry name" value="PrsW-protease"/>
    <property type="match status" value="1"/>
</dbReference>
<feature type="transmembrane region" description="Helical" evidence="1">
    <location>
        <begin position="221"/>
        <end position="238"/>
    </location>
</feature>
<keyword evidence="1" id="KW-1133">Transmembrane helix</keyword>
<keyword evidence="2" id="KW-0645">Protease</keyword>
<name>A0A2W5YD33_9MICO</name>
<dbReference type="RefSeq" id="WP_111251734.1">
    <property type="nucleotide sequence ID" value="NZ_QKWH01000012.1"/>
</dbReference>
<keyword evidence="1" id="KW-0812">Transmembrane</keyword>
<feature type="transmembrane region" description="Helical" evidence="1">
    <location>
        <begin position="244"/>
        <end position="269"/>
    </location>
</feature>
<dbReference type="PANTHER" id="PTHR36844">
    <property type="entry name" value="PROTEASE PRSW"/>
    <property type="match status" value="1"/>
</dbReference>
<dbReference type="InterPro" id="IPR026898">
    <property type="entry name" value="PrsW"/>
</dbReference>
<keyword evidence="1" id="KW-0472">Membrane</keyword>
<accession>A0A2W5YD33</accession>
<keyword evidence="2" id="KW-0482">Metalloprotease</keyword>
<dbReference type="GO" id="GO:0008237">
    <property type="term" value="F:metallopeptidase activity"/>
    <property type="evidence" value="ECO:0007669"/>
    <property type="project" value="UniProtKB-KW"/>
</dbReference>
<feature type="transmembrane region" description="Helical" evidence="1">
    <location>
        <begin position="195"/>
        <end position="212"/>
    </location>
</feature>
<evidence type="ECO:0000313" key="2">
    <source>
        <dbReference type="EMBL" id="PZR52171.1"/>
    </source>
</evidence>
<sequence>MAPLDPRAILAGRTHGRPPIGVILTIAVSSACLLVALGFMSLEGPSFVVGLLLALLPLPLLLAGVLALDRLEPEPPDALVLAFLWGAGISVLVAMFVNTLTMTLVTEPLFGPEGGRFVSATFGAPVVEETLKGAVLFGMLWFRRHEINGPTDGIIYASMVGLGFATVENVSYYAATAQTGELSTTFVLRGVLTPLLHPLCTSLTGIGIAAAAQRRPGAGRLGPPLLGLLGAMTLHGLWNGSTAFGLGALALAYLVGAVVLVALLSVVLVERRRTVALIGRHLPRYAPLGVVSEADLRMLTHLPTRRAARTWARAAGGRGAARAMSDYQQAATELAMLHQRAERGGTDASEAGRRREALLGLMHAARQAFLRAAQPPPGDRA</sequence>
<feature type="transmembrane region" description="Helical" evidence="1">
    <location>
        <begin position="46"/>
        <end position="66"/>
    </location>
</feature>
<keyword evidence="3" id="KW-1185">Reference proteome</keyword>
<feature type="transmembrane region" description="Helical" evidence="1">
    <location>
        <begin position="20"/>
        <end position="40"/>
    </location>
</feature>
<dbReference type="GO" id="GO:0006508">
    <property type="term" value="P:proteolysis"/>
    <property type="evidence" value="ECO:0007669"/>
    <property type="project" value="UniProtKB-KW"/>
</dbReference>
<dbReference type="PROSITE" id="PS51257">
    <property type="entry name" value="PROKAR_LIPOPROTEIN"/>
    <property type="match status" value="1"/>
</dbReference>
<feature type="transmembrane region" description="Helical" evidence="1">
    <location>
        <begin position="78"/>
        <end position="97"/>
    </location>
</feature>